<feature type="compositionally biased region" description="Low complexity" evidence="1">
    <location>
        <begin position="54"/>
        <end position="67"/>
    </location>
</feature>
<protein>
    <submittedName>
        <fullName evidence="2">Uncharacterized protein</fullName>
    </submittedName>
</protein>
<dbReference type="AlphaFoldDB" id="A0A1H3AKN3"/>
<gene>
    <name evidence="2" type="ORF">SAMN05660209_00087</name>
</gene>
<evidence type="ECO:0000313" key="2">
    <source>
        <dbReference type="EMBL" id="SDX30173.1"/>
    </source>
</evidence>
<keyword evidence="3" id="KW-1185">Reference proteome</keyword>
<evidence type="ECO:0000256" key="1">
    <source>
        <dbReference type="SAM" id="MobiDB-lite"/>
    </source>
</evidence>
<organism evidence="2 3">
    <name type="scientific">Geodermatophilus africanus</name>
    <dbReference type="NCBI Taxonomy" id="1137993"/>
    <lineage>
        <taxon>Bacteria</taxon>
        <taxon>Bacillati</taxon>
        <taxon>Actinomycetota</taxon>
        <taxon>Actinomycetes</taxon>
        <taxon>Geodermatophilales</taxon>
        <taxon>Geodermatophilaceae</taxon>
        <taxon>Geodermatophilus</taxon>
    </lineage>
</organism>
<dbReference type="EMBL" id="FNOT01000001">
    <property type="protein sequence ID" value="SDX30173.1"/>
    <property type="molecule type" value="Genomic_DNA"/>
</dbReference>
<dbReference type="RefSeq" id="WP_091150340.1">
    <property type="nucleotide sequence ID" value="NZ_FNOT01000001.1"/>
</dbReference>
<name>A0A1H3AKN3_9ACTN</name>
<feature type="region of interest" description="Disordered" evidence="1">
    <location>
        <begin position="20"/>
        <end position="67"/>
    </location>
</feature>
<feature type="compositionally biased region" description="Polar residues" evidence="1">
    <location>
        <begin position="24"/>
        <end position="43"/>
    </location>
</feature>
<accession>A0A1H3AKN3</accession>
<reference evidence="3" key="1">
    <citation type="submission" date="2016-10" db="EMBL/GenBank/DDBJ databases">
        <authorList>
            <person name="Varghese N."/>
            <person name="Submissions S."/>
        </authorList>
    </citation>
    <scope>NUCLEOTIDE SEQUENCE [LARGE SCALE GENOMIC DNA]</scope>
    <source>
        <strain evidence="3">DSM 45422</strain>
    </source>
</reference>
<evidence type="ECO:0000313" key="3">
    <source>
        <dbReference type="Proteomes" id="UP000198921"/>
    </source>
</evidence>
<sequence>MNTYDPADLTVYVHLAGPAHARSSPASVGTTCTPLPAQYANQSPRTRLPRRPARTGSGQAAAAPSGA</sequence>
<dbReference type="Proteomes" id="UP000198921">
    <property type="component" value="Unassembled WGS sequence"/>
</dbReference>
<proteinExistence type="predicted"/>